<name>A0A9Y2JJT7_9PSEU</name>
<evidence type="ECO:0000256" key="1">
    <source>
        <dbReference type="SAM" id="MobiDB-lite"/>
    </source>
</evidence>
<proteinExistence type="predicted"/>
<sequence>MFPHQSAKATVDVEVLPRGVEDVLRRGESDLGPPAERARQPAEPVR</sequence>
<evidence type="ECO:0000313" key="3">
    <source>
        <dbReference type="Proteomes" id="UP001239397"/>
    </source>
</evidence>
<dbReference type="RefSeq" id="WP_285994658.1">
    <property type="nucleotide sequence ID" value="NZ_CP127295.1"/>
</dbReference>
<dbReference type="Proteomes" id="UP001239397">
    <property type="component" value="Chromosome"/>
</dbReference>
<dbReference type="KEGG" id="amog:QRX60_29355"/>
<protein>
    <submittedName>
        <fullName evidence="2">Uncharacterized protein</fullName>
    </submittedName>
</protein>
<evidence type="ECO:0000313" key="2">
    <source>
        <dbReference type="EMBL" id="WIX98173.1"/>
    </source>
</evidence>
<feature type="region of interest" description="Disordered" evidence="1">
    <location>
        <begin position="24"/>
        <end position="46"/>
    </location>
</feature>
<feature type="compositionally biased region" description="Basic and acidic residues" evidence="1">
    <location>
        <begin position="36"/>
        <end position="46"/>
    </location>
</feature>
<keyword evidence="3" id="KW-1185">Reference proteome</keyword>
<reference evidence="2 3" key="1">
    <citation type="submission" date="2023-06" db="EMBL/GenBank/DDBJ databases">
        <authorList>
            <person name="Oyuntsetseg B."/>
            <person name="Kim S.B."/>
        </authorList>
    </citation>
    <scope>NUCLEOTIDE SEQUENCE [LARGE SCALE GENOMIC DNA]</scope>
    <source>
        <strain evidence="2 3">4-36</strain>
    </source>
</reference>
<dbReference type="AlphaFoldDB" id="A0A9Y2JJT7"/>
<gene>
    <name evidence="2" type="ORF">QRX60_29355</name>
</gene>
<accession>A0A9Y2JJT7</accession>
<organism evidence="2 3">
    <name type="scientific">Amycolatopsis mongoliensis</name>
    <dbReference type="NCBI Taxonomy" id="715475"/>
    <lineage>
        <taxon>Bacteria</taxon>
        <taxon>Bacillati</taxon>
        <taxon>Actinomycetota</taxon>
        <taxon>Actinomycetes</taxon>
        <taxon>Pseudonocardiales</taxon>
        <taxon>Pseudonocardiaceae</taxon>
        <taxon>Amycolatopsis</taxon>
    </lineage>
</organism>
<dbReference type="EMBL" id="CP127295">
    <property type="protein sequence ID" value="WIX98173.1"/>
    <property type="molecule type" value="Genomic_DNA"/>
</dbReference>